<gene>
    <name evidence="2" type="ORF">A2365_03485</name>
</gene>
<accession>A0A1G2EQN9</accession>
<dbReference type="Proteomes" id="UP000177740">
    <property type="component" value="Unassembled WGS sequence"/>
</dbReference>
<proteinExistence type="predicted"/>
<name>A0A1G2EQN9_9BACT</name>
<dbReference type="AlphaFoldDB" id="A0A1G2EQN9"/>
<protein>
    <recommendedName>
        <fullName evidence="4">Intracellular proteinase inhibitor BsuPI domain-containing protein</fullName>
    </recommendedName>
</protein>
<evidence type="ECO:0008006" key="4">
    <source>
        <dbReference type="Google" id="ProtNLM"/>
    </source>
</evidence>
<dbReference type="EMBL" id="MHMM01000004">
    <property type="protein sequence ID" value="OGZ27681.1"/>
    <property type="molecule type" value="Genomic_DNA"/>
</dbReference>
<evidence type="ECO:0000313" key="3">
    <source>
        <dbReference type="Proteomes" id="UP000177740"/>
    </source>
</evidence>
<evidence type="ECO:0000256" key="1">
    <source>
        <dbReference type="SAM" id="Phobius"/>
    </source>
</evidence>
<organism evidence="2 3">
    <name type="scientific">Candidatus Nealsonbacteria bacterium RIFOXYB1_FULL_40_15</name>
    <dbReference type="NCBI Taxonomy" id="1801677"/>
    <lineage>
        <taxon>Bacteria</taxon>
        <taxon>Candidatus Nealsoniibacteriota</taxon>
    </lineage>
</organism>
<feature type="transmembrane region" description="Helical" evidence="1">
    <location>
        <begin position="6"/>
        <end position="26"/>
    </location>
</feature>
<keyword evidence="1" id="KW-1133">Transmembrane helix</keyword>
<keyword evidence="1" id="KW-0472">Membrane</keyword>
<keyword evidence="1" id="KW-0812">Transmembrane</keyword>
<dbReference type="STRING" id="1801677.A2365_03485"/>
<comment type="caution">
    <text evidence="2">The sequence shown here is derived from an EMBL/GenBank/DDBJ whole genome shotgun (WGS) entry which is preliminary data.</text>
</comment>
<sequence length="147" mass="17010">MEKKDFYIILSGLAFIIILVVVSFYLPKKAEAENVLILTDKSEYSAGDSLKIKIENHKKDRICFSSCYPYMLQKKNGDWLNYNYEECNKEDMVEKCIDPDDKKAFEIVLPNINSGPHRIQISACLGCSVNEKFKEQESFFSNNFIVK</sequence>
<reference evidence="2 3" key="1">
    <citation type="journal article" date="2016" name="Nat. Commun.">
        <title>Thousands of microbial genomes shed light on interconnected biogeochemical processes in an aquifer system.</title>
        <authorList>
            <person name="Anantharaman K."/>
            <person name="Brown C.T."/>
            <person name="Hug L.A."/>
            <person name="Sharon I."/>
            <person name="Castelle C.J."/>
            <person name="Probst A.J."/>
            <person name="Thomas B.C."/>
            <person name="Singh A."/>
            <person name="Wilkins M.J."/>
            <person name="Karaoz U."/>
            <person name="Brodie E.L."/>
            <person name="Williams K.H."/>
            <person name="Hubbard S.S."/>
            <person name="Banfield J.F."/>
        </authorList>
    </citation>
    <scope>NUCLEOTIDE SEQUENCE [LARGE SCALE GENOMIC DNA]</scope>
</reference>
<evidence type="ECO:0000313" key="2">
    <source>
        <dbReference type="EMBL" id="OGZ27681.1"/>
    </source>
</evidence>